<feature type="region of interest" description="Disordered" evidence="1">
    <location>
        <begin position="105"/>
        <end position="129"/>
    </location>
</feature>
<dbReference type="Proteomes" id="UP001207528">
    <property type="component" value="Unassembled WGS sequence"/>
</dbReference>
<reference evidence="2" key="2">
    <citation type="journal article" date="2022" name="BMC Genomics">
        <title>Comparative genome analysis of mycobacteria focusing on tRNA and non-coding RNA.</title>
        <authorList>
            <person name="Behra P.R.K."/>
            <person name="Pettersson B.M.F."/>
            <person name="Ramesh M."/>
            <person name="Das S."/>
            <person name="Dasgupta S."/>
            <person name="Kirsebom L.A."/>
        </authorList>
    </citation>
    <scope>NUCLEOTIDE SEQUENCE</scope>
    <source>
        <strain evidence="2">DSM 44203</strain>
    </source>
</reference>
<protein>
    <recommendedName>
        <fullName evidence="4">IstB-like ATP-binding protein domain-containing protein</fullName>
    </recommendedName>
</protein>
<reference evidence="2" key="1">
    <citation type="submission" date="2020-07" db="EMBL/GenBank/DDBJ databases">
        <authorList>
            <person name="Pettersson B.M.F."/>
            <person name="Behra P.R.K."/>
            <person name="Ramesh M."/>
            <person name="Das S."/>
            <person name="Dasgupta S."/>
            <person name="Kirsebom L.A."/>
        </authorList>
    </citation>
    <scope>NUCLEOTIDE SEQUENCE</scope>
    <source>
        <strain evidence="2">DSM 44203</strain>
    </source>
</reference>
<gene>
    <name evidence="2" type="ORF">H7I77_05975</name>
</gene>
<name>A0AAW5SI39_MYCNV</name>
<evidence type="ECO:0000256" key="1">
    <source>
        <dbReference type="SAM" id="MobiDB-lite"/>
    </source>
</evidence>
<proteinExistence type="predicted"/>
<organism evidence="2 3">
    <name type="scientific">Mycolicibacterium novocastrense</name>
    <name type="common">Mycobacterium novocastrense</name>
    <dbReference type="NCBI Taxonomy" id="59813"/>
    <lineage>
        <taxon>Bacteria</taxon>
        <taxon>Bacillati</taxon>
        <taxon>Actinomycetota</taxon>
        <taxon>Actinomycetes</taxon>
        <taxon>Mycobacteriales</taxon>
        <taxon>Mycobacteriaceae</taxon>
        <taxon>Mycolicibacterium</taxon>
    </lineage>
</organism>
<sequence length="152" mass="16760">MTTAGARMNPRRRQTIPLSSICRLYTDSATTTLPPKPSAEPLPAPANHYTDRCSQVGNLSEDTWGLSMSPSIVARHQRSATIVTSNRDADEWLSVMMDAMLVQSSRGRRGTGARSRTRPDEGPEFNDRTCPERLSAEIGILDRRVGITVFIS</sequence>
<comment type="caution">
    <text evidence="2">The sequence shown here is derived from an EMBL/GenBank/DDBJ whole genome shotgun (WGS) entry which is preliminary data.</text>
</comment>
<evidence type="ECO:0000313" key="3">
    <source>
        <dbReference type="Proteomes" id="UP001207528"/>
    </source>
</evidence>
<dbReference type="EMBL" id="JACKTI010000022">
    <property type="protein sequence ID" value="MCV7022899.1"/>
    <property type="molecule type" value="Genomic_DNA"/>
</dbReference>
<evidence type="ECO:0008006" key="4">
    <source>
        <dbReference type="Google" id="ProtNLM"/>
    </source>
</evidence>
<dbReference type="AlphaFoldDB" id="A0AAW5SI39"/>
<evidence type="ECO:0000313" key="2">
    <source>
        <dbReference type="EMBL" id="MCV7022899.1"/>
    </source>
</evidence>
<feature type="compositionally biased region" description="Basic and acidic residues" evidence="1">
    <location>
        <begin position="117"/>
        <end position="129"/>
    </location>
</feature>
<accession>A0AAW5SI39</accession>